<dbReference type="CDD" id="cd02023">
    <property type="entry name" value="UMPK"/>
    <property type="match status" value="1"/>
</dbReference>
<keyword evidence="5" id="KW-0067">ATP-binding</keyword>
<reference evidence="8" key="1">
    <citation type="submission" date="2017-11" db="EMBL/GenBank/DDBJ databases">
        <authorList>
            <person name="Chan K.G."/>
            <person name="Lee L.S."/>
        </authorList>
    </citation>
    <scope>NUCLEOTIDE SEQUENCE [LARGE SCALE GENOMIC DNA]</scope>
    <source>
        <strain evidence="8">DSM 100970</strain>
    </source>
</reference>
<dbReference type="InterPro" id="IPR000764">
    <property type="entry name" value="Uridine_kinase-like"/>
</dbReference>
<dbReference type="GO" id="GO:0005737">
    <property type="term" value="C:cytoplasm"/>
    <property type="evidence" value="ECO:0007669"/>
    <property type="project" value="UniProtKB-SubCell"/>
</dbReference>
<keyword evidence="2 5" id="KW-0808">Transferase</keyword>
<dbReference type="SUPFAM" id="SSF52540">
    <property type="entry name" value="P-loop containing nucleoside triphosphate hydrolases"/>
    <property type="match status" value="1"/>
</dbReference>
<dbReference type="NCBIfam" id="NF004018">
    <property type="entry name" value="PRK05480.1"/>
    <property type="match status" value="1"/>
</dbReference>
<feature type="domain" description="Phosphoribulokinase/uridine kinase" evidence="6">
    <location>
        <begin position="5"/>
        <end position="187"/>
    </location>
</feature>
<evidence type="ECO:0000256" key="4">
    <source>
        <dbReference type="ARBA" id="ARBA00022777"/>
    </source>
</evidence>
<dbReference type="EC" id="2.7.1.48" evidence="5"/>
<dbReference type="GO" id="GO:0044211">
    <property type="term" value="P:CTP salvage"/>
    <property type="evidence" value="ECO:0007669"/>
    <property type="project" value="UniProtKB-UniPathway"/>
</dbReference>
<dbReference type="EMBL" id="CP024847">
    <property type="protein sequence ID" value="AUR50928.1"/>
    <property type="molecule type" value="Genomic_DNA"/>
</dbReference>
<keyword evidence="4 5" id="KW-0418">Kinase</keyword>
<gene>
    <name evidence="7" type="ORF">CUN60_00950</name>
</gene>
<evidence type="ECO:0000313" key="7">
    <source>
        <dbReference type="EMBL" id="AUR50928.1"/>
    </source>
</evidence>
<evidence type="ECO:0000259" key="6">
    <source>
        <dbReference type="Pfam" id="PF00485"/>
    </source>
</evidence>
<dbReference type="GO" id="GO:0044206">
    <property type="term" value="P:UMP salvage"/>
    <property type="evidence" value="ECO:0007669"/>
    <property type="project" value="UniProtKB-UniPathway"/>
</dbReference>
<dbReference type="PRINTS" id="PR00988">
    <property type="entry name" value="URIDINKINASE"/>
</dbReference>
<protein>
    <recommendedName>
        <fullName evidence="5">Uridine kinase</fullName>
        <ecNumber evidence="5">2.7.1.48</ecNumber>
    </recommendedName>
</protein>
<dbReference type="RefSeq" id="WP_102950228.1">
    <property type="nucleotide sequence ID" value="NZ_CP024847.1"/>
</dbReference>
<dbReference type="GO" id="GO:0005524">
    <property type="term" value="F:ATP binding"/>
    <property type="evidence" value="ECO:0007669"/>
    <property type="project" value="UniProtKB-KW"/>
</dbReference>
<evidence type="ECO:0000256" key="1">
    <source>
        <dbReference type="ARBA" id="ARBA00004690"/>
    </source>
</evidence>
<dbReference type="Proteomes" id="UP000236655">
    <property type="component" value="Chromosome"/>
</dbReference>
<comment type="catalytic activity">
    <reaction evidence="5">
        <text>cytidine + ATP = CMP + ADP + H(+)</text>
        <dbReference type="Rhea" id="RHEA:24674"/>
        <dbReference type="ChEBI" id="CHEBI:15378"/>
        <dbReference type="ChEBI" id="CHEBI:17562"/>
        <dbReference type="ChEBI" id="CHEBI:30616"/>
        <dbReference type="ChEBI" id="CHEBI:60377"/>
        <dbReference type="ChEBI" id="CHEBI:456216"/>
        <dbReference type="EC" id="2.7.1.48"/>
    </reaction>
</comment>
<comment type="pathway">
    <text evidence="5">Pyrimidine metabolism; CTP biosynthesis via salvage pathway; CTP from cytidine: step 1/3.</text>
</comment>
<dbReference type="UniPathway" id="UPA00574">
    <property type="reaction ID" value="UER00637"/>
</dbReference>
<dbReference type="UniPathway" id="UPA00579">
    <property type="reaction ID" value="UER00640"/>
</dbReference>
<comment type="similarity">
    <text evidence="5">Belongs to the uridine kinase family.</text>
</comment>
<comment type="catalytic activity">
    <reaction evidence="5">
        <text>uridine + ATP = UMP + ADP + H(+)</text>
        <dbReference type="Rhea" id="RHEA:16825"/>
        <dbReference type="ChEBI" id="CHEBI:15378"/>
        <dbReference type="ChEBI" id="CHEBI:16704"/>
        <dbReference type="ChEBI" id="CHEBI:30616"/>
        <dbReference type="ChEBI" id="CHEBI:57865"/>
        <dbReference type="ChEBI" id="CHEBI:456216"/>
        <dbReference type="EC" id="2.7.1.48"/>
    </reaction>
</comment>
<keyword evidence="5" id="KW-0963">Cytoplasm</keyword>
<keyword evidence="8" id="KW-1185">Reference proteome</keyword>
<keyword evidence="3 5" id="KW-0547">Nucleotide-binding</keyword>
<dbReference type="Pfam" id="PF00485">
    <property type="entry name" value="PRK"/>
    <property type="match status" value="1"/>
</dbReference>
<evidence type="ECO:0000256" key="2">
    <source>
        <dbReference type="ARBA" id="ARBA00022679"/>
    </source>
</evidence>
<dbReference type="InterPro" id="IPR027417">
    <property type="entry name" value="P-loop_NTPase"/>
</dbReference>
<organism evidence="7 8">
    <name type="scientific">Aquella oligotrophica</name>
    <dbReference type="NCBI Taxonomy" id="2067065"/>
    <lineage>
        <taxon>Bacteria</taxon>
        <taxon>Pseudomonadati</taxon>
        <taxon>Pseudomonadota</taxon>
        <taxon>Betaproteobacteria</taxon>
        <taxon>Neisseriales</taxon>
        <taxon>Neisseriaceae</taxon>
        <taxon>Aquella</taxon>
    </lineage>
</organism>
<dbReference type="InterPro" id="IPR006083">
    <property type="entry name" value="PRK/URK"/>
</dbReference>
<evidence type="ECO:0000313" key="8">
    <source>
        <dbReference type="Proteomes" id="UP000236655"/>
    </source>
</evidence>
<dbReference type="NCBIfam" id="TIGR00235">
    <property type="entry name" value="udk"/>
    <property type="match status" value="1"/>
</dbReference>
<dbReference type="GO" id="GO:0004849">
    <property type="term" value="F:uridine kinase activity"/>
    <property type="evidence" value="ECO:0007669"/>
    <property type="project" value="UniProtKB-EC"/>
</dbReference>
<sequence>MKPFIIGVAGGSGSGKSTVTEQIIHAVGSENVTIFIQDNFYLDRSNLTMEERNRVNFDHPAALDWELMRKLFDDLANGVPIQMPQYDFTTHTRKAETVTIAPAQIIVVEGIFGLYDETMCNHMALRIFVDTAADIRLMRRMKRDIGERARTLDSVMEQYSKFVRPMHKKFVEPTKEAAHIIIPHGSNKAALEMIVSRIQTVINGHKINLNHDMFFEEE</sequence>
<dbReference type="OrthoDB" id="9777642at2"/>
<dbReference type="AlphaFoldDB" id="A0A2I7N398"/>
<comment type="pathway">
    <text evidence="1 5">Pyrimidine metabolism; UMP biosynthesis via salvage pathway; UMP from uridine: step 1/1.</text>
</comment>
<evidence type="ECO:0000256" key="5">
    <source>
        <dbReference type="RuleBase" id="RU003825"/>
    </source>
</evidence>
<evidence type="ECO:0000256" key="3">
    <source>
        <dbReference type="ARBA" id="ARBA00022741"/>
    </source>
</evidence>
<dbReference type="Gene3D" id="3.40.50.300">
    <property type="entry name" value="P-loop containing nucleotide triphosphate hydrolases"/>
    <property type="match status" value="1"/>
</dbReference>
<dbReference type="KEGG" id="nba:CUN60_00950"/>
<proteinExistence type="inferred from homology"/>
<dbReference type="PANTHER" id="PTHR10285">
    <property type="entry name" value="URIDINE KINASE"/>
    <property type="match status" value="1"/>
</dbReference>
<name>A0A2I7N398_9NEIS</name>
<comment type="subcellular location">
    <subcellularLocation>
        <location evidence="5">Cytoplasm</location>
    </subcellularLocation>
</comment>
<accession>A0A2I7N398</accession>
<dbReference type="GO" id="GO:0043771">
    <property type="term" value="F:cytidine kinase activity"/>
    <property type="evidence" value="ECO:0007669"/>
    <property type="project" value="RHEA"/>
</dbReference>